<dbReference type="OrthoDB" id="6766775at2759"/>
<proteinExistence type="predicted"/>
<feature type="coiled-coil region" evidence="2">
    <location>
        <begin position="100"/>
        <end position="127"/>
    </location>
</feature>
<dbReference type="InParanoid" id="A0A6L2P8Y7"/>
<dbReference type="InterPro" id="IPR051876">
    <property type="entry name" value="ODA-DC/CCD"/>
</dbReference>
<reference evidence="5" key="1">
    <citation type="submission" date="2020-01" db="EMBL/GenBank/DDBJ databases">
        <title>Draft genome sequence of the Termite Coptotermes fromosanus.</title>
        <authorList>
            <person name="Itakura S."/>
            <person name="Yosikawa Y."/>
            <person name="Umezawa K."/>
        </authorList>
    </citation>
    <scope>NUCLEOTIDE SEQUENCE [LARGE SCALE GENOMIC DNA]</scope>
</reference>
<feature type="domain" description="ODAD1 central coiled coil region" evidence="3">
    <location>
        <begin position="142"/>
        <end position="422"/>
    </location>
</feature>
<dbReference type="EMBL" id="BLKM01009919">
    <property type="protein sequence ID" value="GFG28786.1"/>
    <property type="molecule type" value="Genomic_DNA"/>
</dbReference>
<evidence type="ECO:0000256" key="2">
    <source>
        <dbReference type="SAM" id="Coils"/>
    </source>
</evidence>
<dbReference type="InterPro" id="IPR049258">
    <property type="entry name" value="ODAD1_CC"/>
</dbReference>
<gene>
    <name evidence="4" type="ORF">Cfor_03017</name>
</gene>
<keyword evidence="1 2" id="KW-0175">Coiled coil</keyword>
<organism evidence="4 5">
    <name type="scientific">Coptotermes formosanus</name>
    <name type="common">Formosan subterranean termite</name>
    <dbReference type="NCBI Taxonomy" id="36987"/>
    <lineage>
        <taxon>Eukaryota</taxon>
        <taxon>Metazoa</taxon>
        <taxon>Ecdysozoa</taxon>
        <taxon>Arthropoda</taxon>
        <taxon>Hexapoda</taxon>
        <taxon>Insecta</taxon>
        <taxon>Pterygota</taxon>
        <taxon>Neoptera</taxon>
        <taxon>Polyneoptera</taxon>
        <taxon>Dictyoptera</taxon>
        <taxon>Blattodea</taxon>
        <taxon>Blattoidea</taxon>
        <taxon>Termitoidae</taxon>
        <taxon>Rhinotermitidae</taxon>
        <taxon>Coptotermes</taxon>
    </lineage>
</organism>
<dbReference type="Pfam" id="PF21773">
    <property type="entry name" value="ODAD1_CC"/>
    <property type="match status" value="1"/>
</dbReference>
<accession>A0A6L2P8Y7</accession>
<sequence>MALRKAGAEDLDMDQLAEAELSRLQRQYRIMEGDRQSYSQEANIVLQRQRRMIKMLDAEKKELLTDLHVARSPLNNVKDNKITSEIVRLLNLTDKYDAEIQSEKLQLSELHLQIKKVEKEVFELKKLDISDRMLLQKSLKTQRNVNNLENRLGVATSKFNMVIAANEKMREEIDHLLKDRAYFNNLYQQLVNHLNAGNKMMVDLIEQATLAYDQREEAQNKLQALKERGKQDLQQQRQEMRELQRRLDHDDKLQKFLGVKGQQRITTDLEAREALKRKKKREATEHMIAKFEEILSQIKEFSGEDDIDRVAAQFVKQEEENFAIFNYVTELNSEVEMLQEQVCELQKKSEDQRELSNRRALQQQETLTHLNNTLTEKRSSADSVEKKLQEYRTSLDNLLHGIDNIFHTVRCDNAPILSLLGDNVHVTAYNVMLYLDIIDGRIDDLMNVVHCLEKNVPGMQPHIGEDHLGNPHPLPIDNMVPSHPCTL</sequence>
<dbReference type="PANTHER" id="PTHR21694">
    <property type="entry name" value="COILED-COIL DOMAIN-CONTAINING PROTEIN 63"/>
    <property type="match status" value="1"/>
</dbReference>
<comment type="caution">
    <text evidence="4">The sequence shown here is derived from an EMBL/GenBank/DDBJ whole genome shotgun (WGS) entry which is preliminary data.</text>
</comment>
<evidence type="ECO:0000313" key="4">
    <source>
        <dbReference type="EMBL" id="GFG28786.1"/>
    </source>
</evidence>
<feature type="coiled-coil region" evidence="2">
    <location>
        <begin position="208"/>
        <end position="253"/>
    </location>
</feature>
<feature type="coiled-coil region" evidence="2">
    <location>
        <begin position="338"/>
        <end position="365"/>
    </location>
</feature>
<feature type="coiled-coil region" evidence="2">
    <location>
        <begin position="21"/>
        <end position="66"/>
    </location>
</feature>
<dbReference type="FunCoup" id="A0A6L2P8Y7">
    <property type="interactions" value="7"/>
</dbReference>
<dbReference type="PANTHER" id="PTHR21694:SF18">
    <property type="entry name" value="COILED-COIL DOMAIN-CONTAINING PROTEIN 63"/>
    <property type="match status" value="1"/>
</dbReference>
<protein>
    <recommendedName>
        <fullName evidence="3">ODAD1 central coiled coil region domain-containing protein</fullName>
    </recommendedName>
</protein>
<evidence type="ECO:0000313" key="5">
    <source>
        <dbReference type="Proteomes" id="UP000502823"/>
    </source>
</evidence>
<keyword evidence="5" id="KW-1185">Reference proteome</keyword>
<evidence type="ECO:0000256" key="1">
    <source>
        <dbReference type="ARBA" id="ARBA00023054"/>
    </source>
</evidence>
<name>A0A6L2P8Y7_COPFO</name>
<dbReference type="Proteomes" id="UP000502823">
    <property type="component" value="Unassembled WGS sequence"/>
</dbReference>
<dbReference type="AlphaFoldDB" id="A0A6L2P8Y7"/>
<evidence type="ECO:0000259" key="3">
    <source>
        <dbReference type="Pfam" id="PF21773"/>
    </source>
</evidence>